<organism evidence="1 2">
    <name type="scientific">Basidiobolus ranarum</name>
    <dbReference type="NCBI Taxonomy" id="34480"/>
    <lineage>
        <taxon>Eukaryota</taxon>
        <taxon>Fungi</taxon>
        <taxon>Fungi incertae sedis</taxon>
        <taxon>Zoopagomycota</taxon>
        <taxon>Entomophthoromycotina</taxon>
        <taxon>Basidiobolomycetes</taxon>
        <taxon>Basidiobolales</taxon>
        <taxon>Basidiobolaceae</taxon>
        <taxon>Basidiobolus</taxon>
    </lineage>
</organism>
<comment type="caution">
    <text evidence="1">The sequence shown here is derived from an EMBL/GenBank/DDBJ whole genome shotgun (WGS) entry which is preliminary data.</text>
</comment>
<dbReference type="PANTHER" id="PTHR34213:SF2">
    <property type="entry name" value="NUCLEAR TRANSPORT FACTOR 2 (NTF2) FAMILY PROTEIN"/>
    <property type="match status" value="1"/>
</dbReference>
<dbReference type="SUPFAM" id="SSF54427">
    <property type="entry name" value="NTF2-like"/>
    <property type="match status" value="1"/>
</dbReference>
<reference evidence="1 2" key="1">
    <citation type="submission" date="2023-04" db="EMBL/GenBank/DDBJ databases">
        <title>Genome of Basidiobolus ranarum AG-B5.</title>
        <authorList>
            <person name="Stajich J.E."/>
            <person name="Carter-House D."/>
            <person name="Gryganskyi A."/>
        </authorList>
    </citation>
    <scope>NUCLEOTIDE SEQUENCE [LARGE SCALE GENOMIC DNA]</scope>
    <source>
        <strain evidence="1 2">AG-B5</strain>
    </source>
</reference>
<dbReference type="InterPro" id="IPR032710">
    <property type="entry name" value="NTF2-like_dom_sf"/>
</dbReference>
<dbReference type="Proteomes" id="UP001479436">
    <property type="component" value="Unassembled WGS sequence"/>
</dbReference>
<keyword evidence="2" id="KW-1185">Reference proteome</keyword>
<gene>
    <name evidence="1" type="ORF">K7432_001251</name>
</gene>
<name>A0ABR2W9Y1_9FUNG</name>
<evidence type="ECO:0000313" key="2">
    <source>
        <dbReference type="Proteomes" id="UP001479436"/>
    </source>
</evidence>
<dbReference type="PANTHER" id="PTHR34213">
    <property type="entry name" value="NUCLEAR TRANSPORT FACTOR 2 (NTF2) FAMILY PROTEIN"/>
    <property type="match status" value="1"/>
</dbReference>
<protein>
    <submittedName>
        <fullName evidence="1">Uncharacterized protein</fullName>
    </submittedName>
</protein>
<evidence type="ECO:0000313" key="1">
    <source>
        <dbReference type="EMBL" id="KAK9728196.1"/>
    </source>
</evidence>
<sequence>MATKLHSQRQEILENIIKLYSGQASPSCFKNYSKTAVFEDPLGQARGIRAVKSQFYGLAKLFPESVTEGKQILENRPELLRFELRQRYTMPIFRSQKLMRSVIDIHFNSNEEIVRHEERWNDRPLRFKGDGIVGYIWEVLDQLYAFVAIFQLIHIHCQNWRIFFGKAVSALVKPPE</sequence>
<proteinExistence type="predicted"/>
<accession>A0ABR2W9Y1</accession>
<dbReference type="EMBL" id="JASJQH010006902">
    <property type="protein sequence ID" value="KAK9728196.1"/>
    <property type="molecule type" value="Genomic_DNA"/>
</dbReference>